<evidence type="ECO:0000256" key="1">
    <source>
        <dbReference type="SAM" id="MobiDB-lite"/>
    </source>
</evidence>
<reference evidence="3 4" key="1">
    <citation type="submission" date="2018-04" db="EMBL/GenBank/DDBJ databases">
        <title>The genome of golden apple snail Pomacea canaliculata provides insight into stress tolerance and invasive adaptation.</title>
        <authorList>
            <person name="Liu C."/>
            <person name="Liu B."/>
            <person name="Ren Y."/>
            <person name="Zhang Y."/>
            <person name="Wang H."/>
            <person name="Li S."/>
            <person name="Jiang F."/>
            <person name="Yin L."/>
            <person name="Zhang G."/>
            <person name="Qian W."/>
            <person name="Fan W."/>
        </authorList>
    </citation>
    <scope>NUCLEOTIDE SEQUENCE [LARGE SCALE GENOMIC DNA]</scope>
    <source>
        <strain evidence="3">SZHN2017</strain>
        <tissue evidence="3">Muscle</tissue>
    </source>
</reference>
<sequence>MLDRGKLSFIRTADQCEARRDKRKMRFKQALVSVVALVGLAYYVYFLRSSSQRSMLDTQAAQDGIAMQPDDAMIVRMAAFLNASGKIGQEDDDEEEMDGFHTDMSLDAIPPPGDDSPEKQNIEVKMEPMDDPLNLKGDDNGLKTDIMLGSTSTFHPSDIKRLGNDSSQQEVRPIEIMPQQKEVDVPQQPPEIKLEQPPAANFQQPPVVMVQQPPEASPQKPPVVMVQQPPEASPQKPPVFIPLQPLQENPQQPPWVKPQQLQVAVPQQPPLFIPQQPLEVHPQKPSWVKPLHPPAFIPQQPPVAKVQRLQEKLRQPKDSNSHVVDAAQIFENVRQRGHQYVQQNSDSRLKPPFQLLPDNMAKSGVGPNPASAQNDANNQHVLNSGLVVKAVNSDIGETWSGNRFLVPQAGRRSVNRNQANVAFNRR</sequence>
<feature type="transmembrane region" description="Helical" evidence="2">
    <location>
        <begin position="29"/>
        <end position="47"/>
    </location>
</feature>
<evidence type="ECO:0000313" key="4">
    <source>
        <dbReference type="Proteomes" id="UP000245119"/>
    </source>
</evidence>
<keyword evidence="2" id="KW-0812">Transmembrane</keyword>
<comment type="caution">
    <text evidence="3">The sequence shown here is derived from an EMBL/GenBank/DDBJ whole genome shotgun (WGS) entry which is preliminary data.</text>
</comment>
<gene>
    <name evidence="3" type="ORF">C0Q70_16409</name>
</gene>
<dbReference type="Proteomes" id="UP000245119">
    <property type="component" value="Linkage Group LG10"/>
</dbReference>
<feature type="compositionally biased region" description="Pro residues" evidence="1">
    <location>
        <begin position="231"/>
        <end position="240"/>
    </location>
</feature>
<keyword evidence="4" id="KW-1185">Reference proteome</keyword>
<evidence type="ECO:0000256" key="2">
    <source>
        <dbReference type="SAM" id="Phobius"/>
    </source>
</evidence>
<accession>A0A2T7NPS0</accession>
<keyword evidence="2" id="KW-0472">Membrane</keyword>
<feature type="compositionally biased region" description="Low complexity" evidence="1">
    <location>
        <begin position="203"/>
        <end position="214"/>
    </location>
</feature>
<name>A0A2T7NPS0_POMCA</name>
<protein>
    <submittedName>
        <fullName evidence="3">Uncharacterized protein</fullName>
    </submittedName>
</protein>
<evidence type="ECO:0000313" key="3">
    <source>
        <dbReference type="EMBL" id="PVD23146.1"/>
    </source>
</evidence>
<dbReference type="AlphaFoldDB" id="A0A2T7NPS0"/>
<organism evidence="3 4">
    <name type="scientific">Pomacea canaliculata</name>
    <name type="common">Golden apple snail</name>
    <dbReference type="NCBI Taxonomy" id="400727"/>
    <lineage>
        <taxon>Eukaryota</taxon>
        <taxon>Metazoa</taxon>
        <taxon>Spiralia</taxon>
        <taxon>Lophotrochozoa</taxon>
        <taxon>Mollusca</taxon>
        <taxon>Gastropoda</taxon>
        <taxon>Caenogastropoda</taxon>
        <taxon>Architaenioglossa</taxon>
        <taxon>Ampullarioidea</taxon>
        <taxon>Ampullariidae</taxon>
        <taxon>Pomacea</taxon>
    </lineage>
</organism>
<keyword evidence="2" id="KW-1133">Transmembrane helix</keyword>
<proteinExistence type="predicted"/>
<dbReference type="EMBL" id="PZQS01000010">
    <property type="protein sequence ID" value="PVD23146.1"/>
    <property type="molecule type" value="Genomic_DNA"/>
</dbReference>
<feature type="region of interest" description="Disordered" evidence="1">
    <location>
        <begin position="155"/>
        <end position="261"/>
    </location>
</feature>